<dbReference type="Proteomes" id="UP001140949">
    <property type="component" value="Unassembled WGS sequence"/>
</dbReference>
<reference evidence="2" key="2">
    <citation type="submission" date="2023-04" db="EMBL/GenBank/DDBJ databases">
        <authorList>
            <person name="Bruccoleri R.E."/>
            <person name="Oakeley E.J."/>
            <person name="Faust A.-M."/>
            <person name="Dessus-Babus S."/>
            <person name="Altorfer M."/>
            <person name="Burckhardt D."/>
            <person name="Oertli M."/>
            <person name="Naumann U."/>
            <person name="Petersen F."/>
            <person name="Wong J."/>
        </authorList>
    </citation>
    <scope>NUCLEOTIDE SEQUENCE</scope>
    <source>
        <strain evidence="2">GSM-AAB239-AS_SAM_17_03QT</strain>
        <tissue evidence="2">Leaf</tissue>
    </source>
</reference>
<evidence type="ECO:0000256" key="1">
    <source>
        <dbReference type="SAM" id="MobiDB-lite"/>
    </source>
</evidence>
<evidence type="ECO:0000313" key="3">
    <source>
        <dbReference type="Proteomes" id="UP001140949"/>
    </source>
</evidence>
<comment type="caution">
    <text evidence="2">The sequence shown here is derived from an EMBL/GenBank/DDBJ whole genome shotgun (WGS) entry which is preliminary data.</text>
</comment>
<feature type="region of interest" description="Disordered" evidence="1">
    <location>
        <begin position="36"/>
        <end position="68"/>
    </location>
</feature>
<protein>
    <submittedName>
        <fullName evidence="2">Uncharacterized protein</fullName>
    </submittedName>
</protein>
<proteinExistence type="predicted"/>
<name>A0AAX6E805_IRIPA</name>
<sequence>MPGSPKPKKLEPPPVKGSDRMKADCRQLCRQLCRHGTSPSHGTRLFVGNSQSSGRQKNGGYTSATKKNGGFMLRSLTNQALWQLCGLCRQDSIVNRDNSLDFTIKPSCLPCHHNL</sequence>
<organism evidence="2 3">
    <name type="scientific">Iris pallida</name>
    <name type="common">Sweet iris</name>
    <dbReference type="NCBI Taxonomy" id="29817"/>
    <lineage>
        <taxon>Eukaryota</taxon>
        <taxon>Viridiplantae</taxon>
        <taxon>Streptophyta</taxon>
        <taxon>Embryophyta</taxon>
        <taxon>Tracheophyta</taxon>
        <taxon>Spermatophyta</taxon>
        <taxon>Magnoliopsida</taxon>
        <taxon>Liliopsida</taxon>
        <taxon>Asparagales</taxon>
        <taxon>Iridaceae</taxon>
        <taxon>Iridoideae</taxon>
        <taxon>Irideae</taxon>
        <taxon>Iris</taxon>
    </lineage>
</organism>
<evidence type="ECO:0000313" key="2">
    <source>
        <dbReference type="EMBL" id="KAJ6800049.1"/>
    </source>
</evidence>
<keyword evidence="3" id="KW-1185">Reference proteome</keyword>
<reference evidence="2" key="1">
    <citation type="journal article" date="2023" name="GigaByte">
        <title>Genome assembly of the bearded iris, Iris pallida Lam.</title>
        <authorList>
            <person name="Bruccoleri R.E."/>
            <person name="Oakeley E.J."/>
            <person name="Faust A.M.E."/>
            <person name="Altorfer M."/>
            <person name="Dessus-Babus S."/>
            <person name="Burckhardt D."/>
            <person name="Oertli M."/>
            <person name="Naumann U."/>
            <person name="Petersen F."/>
            <person name="Wong J."/>
        </authorList>
    </citation>
    <scope>NUCLEOTIDE SEQUENCE</scope>
    <source>
        <strain evidence="2">GSM-AAB239-AS_SAM_17_03QT</strain>
    </source>
</reference>
<gene>
    <name evidence="2" type="ORF">M6B38_205570</name>
</gene>
<feature type="region of interest" description="Disordered" evidence="1">
    <location>
        <begin position="1"/>
        <end position="20"/>
    </location>
</feature>
<dbReference type="AlphaFoldDB" id="A0AAX6E805"/>
<dbReference type="EMBL" id="JANAVB010039215">
    <property type="protein sequence ID" value="KAJ6800049.1"/>
    <property type="molecule type" value="Genomic_DNA"/>
</dbReference>
<feature type="compositionally biased region" description="Polar residues" evidence="1">
    <location>
        <begin position="48"/>
        <end position="66"/>
    </location>
</feature>
<accession>A0AAX6E805</accession>